<evidence type="ECO:0000313" key="6">
    <source>
        <dbReference type="Proteomes" id="UP000254956"/>
    </source>
</evidence>
<feature type="coiled-coil region" evidence="1">
    <location>
        <begin position="572"/>
        <end position="641"/>
    </location>
</feature>
<dbReference type="EMBL" id="UGZE01000001">
    <property type="protein sequence ID" value="SUJ16486.1"/>
    <property type="molecule type" value="Genomic_DNA"/>
</dbReference>
<proteinExistence type="predicted"/>
<evidence type="ECO:0000256" key="2">
    <source>
        <dbReference type="SAM" id="Phobius"/>
    </source>
</evidence>
<feature type="transmembrane region" description="Helical" evidence="2">
    <location>
        <begin position="487"/>
        <end position="506"/>
    </location>
</feature>
<feature type="coiled-coil region" evidence="1">
    <location>
        <begin position="281"/>
        <end position="353"/>
    </location>
</feature>
<evidence type="ECO:0000259" key="3">
    <source>
        <dbReference type="Pfam" id="PF13514"/>
    </source>
</evidence>
<sequence>MKIKSLDIYGYGQFIESKIEFNDTFTEIYGENETGKSTIQAFIHSILFGFPTKKENEPRLEPRLGNQYGGKLTLITDDGSEIQVERVKGSATGDVKVYLPNGAIKDEDWLKQYLNYITKRTYQGIFSFDVLGLQDIHKNMNETQLQDYLLQAGALGSTEFTSMRAQLHERKDEIYKKSGRNPTINQQLEQLNQLEAQIRDEEAKLTTYQRYVDDKDKAERRLNNLKQNLAQLSKMHNEKQKELALHEQTQEWKSLEGSLNIEPVHFPEQGIDRYETSKSQIDTLKTDISLREEKLAQLENENNRINVAEKQDIEAINALYQQENKIKQQEFELKSLDKEIQDKQREKAGLQTHIGWQEIYHDVDSSEAMKSHVNEQIKVKQEQAAYIQRLERDIEENKIDNETNDGELDALEADIVPEETFEKKKQHSRQQFELKEKNNLYHKMKEAFDNEQKEKERKQNLLRMSLIVLSIIGLGLTIFAFMSANLIFAIVFAILTVVFIVGVFFVKTKQVGHSETFSKEIEDLESQVADLEQNYDLDFDLDEQYRIREQWNNAVKTQEALDKKEQYLNNSYSHAQKLFNNAETNISNAKTELNLSDKISDELIIDIISTINKAKEFDTHINELIQQRNNLKDDIDNFYNHAQEVTKNQFTQFNALAFFHDVKQWLNEARSNLEQFTRNSDQIKLIKNEIKQLSLRLQENQDVVSQLFEHVNVEDEESYYQQHERYQKYHQQLNRFNDLSKYLENQNYSYDDNSKLSSKTYAQLAQEDSVLSKQVDDYNDQFLELQSEVSDLNSKITHMETDTTLANLRHQYHILKNRLNDEAKDWASLSYLQALVDGHIQQIKDKRLPQVINEATSIFNHLTSGNYVQVTYANNDLMVKHSNGQMYFPVELSQSTKELLYIALRLSLIMTLKPYYPFPIIIDDAFVHFDKKRKELMLNYLRTLPHDYQILYFTCMRDSSIPTKQIVTLNKPEEGGK</sequence>
<gene>
    <name evidence="5" type="ORF">NCTC12413_01026</name>
    <name evidence="4" type="ORF">SAR03_24340</name>
</gene>
<dbReference type="RefSeq" id="WP_002509207.1">
    <property type="nucleotide sequence ID" value="NZ_BKAV01000037.1"/>
</dbReference>
<feature type="domain" description="YhaN AAA" evidence="3">
    <location>
        <begin position="1"/>
        <end position="204"/>
    </location>
</feature>
<dbReference type="OrthoDB" id="9764467at2"/>
<evidence type="ECO:0000313" key="7">
    <source>
        <dbReference type="Proteomes" id="UP000321598"/>
    </source>
</evidence>
<feature type="transmembrane region" description="Helical" evidence="2">
    <location>
        <begin position="461"/>
        <end position="481"/>
    </location>
</feature>
<dbReference type="AlphaFoldDB" id="A0A380CCU4"/>
<keyword evidence="2" id="KW-0472">Membrane</keyword>
<feature type="coiled-coil region" evidence="1">
    <location>
        <begin position="184"/>
        <end position="249"/>
    </location>
</feature>
<keyword evidence="1" id="KW-0175">Coiled coil</keyword>
<name>A0A380CCU4_9STAP</name>
<dbReference type="Pfam" id="PF13514">
    <property type="entry name" value="AAA_27"/>
    <property type="match status" value="1"/>
</dbReference>
<dbReference type="EMBL" id="BKAV01000037">
    <property type="protein sequence ID" value="GEQ01397.1"/>
    <property type="molecule type" value="Genomic_DNA"/>
</dbReference>
<feature type="coiled-coil region" evidence="1">
    <location>
        <begin position="434"/>
        <end position="461"/>
    </location>
</feature>
<feature type="coiled-coil region" evidence="1">
    <location>
        <begin position="775"/>
        <end position="825"/>
    </location>
</feature>
<dbReference type="SUPFAM" id="SSF52540">
    <property type="entry name" value="P-loop containing nucleoside triphosphate hydrolases"/>
    <property type="match status" value="1"/>
</dbReference>
<evidence type="ECO:0000313" key="4">
    <source>
        <dbReference type="EMBL" id="GEQ01397.1"/>
    </source>
</evidence>
<dbReference type="PANTHER" id="PTHR41259:SF1">
    <property type="entry name" value="DOUBLE-STRAND BREAK REPAIR RAD50 ATPASE, PUTATIVE-RELATED"/>
    <property type="match status" value="1"/>
</dbReference>
<dbReference type="InterPro" id="IPR027417">
    <property type="entry name" value="P-loop_NTPase"/>
</dbReference>
<reference evidence="4 7" key="2">
    <citation type="submission" date="2019-07" db="EMBL/GenBank/DDBJ databases">
        <title>Whole genome shotgun sequence of Staphylococcus arlettae NBRC 109765.</title>
        <authorList>
            <person name="Hosoyama A."/>
            <person name="Uohara A."/>
            <person name="Ohji S."/>
            <person name="Ichikawa N."/>
        </authorList>
    </citation>
    <scope>NUCLEOTIDE SEQUENCE [LARGE SCALE GENOMIC DNA]</scope>
    <source>
        <strain evidence="4 7">NBRC 109765</strain>
    </source>
</reference>
<keyword evidence="2" id="KW-1133">Transmembrane helix</keyword>
<dbReference type="Proteomes" id="UP000254956">
    <property type="component" value="Unassembled WGS sequence"/>
</dbReference>
<keyword evidence="2" id="KW-0812">Transmembrane</keyword>
<dbReference type="STRING" id="1212545.SARL_02135"/>
<evidence type="ECO:0000313" key="5">
    <source>
        <dbReference type="EMBL" id="SUJ16486.1"/>
    </source>
</evidence>
<reference evidence="5 6" key="1">
    <citation type="submission" date="2018-06" db="EMBL/GenBank/DDBJ databases">
        <authorList>
            <consortium name="Pathogen Informatics"/>
            <person name="Doyle S."/>
        </authorList>
    </citation>
    <scope>NUCLEOTIDE SEQUENCE [LARGE SCALE GENOMIC DNA]</scope>
    <source>
        <strain evidence="5 6">NCTC12413</strain>
    </source>
</reference>
<evidence type="ECO:0000256" key="1">
    <source>
        <dbReference type="SAM" id="Coils"/>
    </source>
</evidence>
<dbReference type="InterPro" id="IPR038734">
    <property type="entry name" value="YhaN_AAA"/>
</dbReference>
<dbReference type="Gene3D" id="3.40.50.300">
    <property type="entry name" value="P-loop containing nucleotide triphosphate hydrolases"/>
    <property type="match status" value="2"/>
</dbReference>
<feature type="coiled-coil region" evidence="1">
    <location>
        <begin position="514"/>
        <end position="541"/>
    </location>
</feature>
<dbReference type="PANTHER" id="PTHR41259">
    <property type="entry name" value="DOUBLE-STRAND BREAK REPAIR RAD50 ATPASE, PUTATIVE-RELATED"/>
    <property type="match status" value="1"/>
</dbReference>
<organism evidence="5 6">
    <name type="scientific">Staphylococcus arlettae</name>
    <dbReference type="NCBI Taxonomy" id="29378"/>
    <lineage>
        <taxon>Bacteria</taxon>
        <taxon>Bacillati</taxon>
        <taxon>Bacillota</taxon>
        <taxon>Bacilli</taxon>
        <taxon>Bacillales</taxon>
        <taxon>Staphylococcaceae</taxon>
        <taxon>Staphylococcus</taxon>
    </lineage>
</organism>
<protein>
    <submittedName>
        <fullName evidence="4">DNA double-strand break repair Rad50 ATPase</fullName>
    </submittedName>
    <submittedName>
        <fullName evidence="5">Membrane associated protein</fullName>
    </submittedName>
</protein>
<accession>A0A380CCU4</accession>
<keyword evidence="7" id="KW-1185">Reference proteome</keyword>
<dbReference type="Proteomes" id="UP000321598">
    <property type="component" value="Unassembled WGS sequence"/>
</dbReference>